<reference evidence="1" key="1">
    <citation type="journal article" date="2015" name="Genome Biol. Evol.">
        <title>Organellar Genomes of White Spruce (Picea glauca): Assembly and Annotation.</title>
        <authorList>
            <person name="Jackman S.D."/>
            <person name="Warren R.L."/>
            <person name="Gibb E.A."/>
            <person name="Vandervalk B.P."/>
            <person name="Mohamadi H."/>
            <person name="Chu J."/>
            <person name="Raymond A."/>
            <person name="Pleasance S."/>
            <person name="Coope R."/>
            <person name="Wildung M.R."/>
            <person name="Ritland C.E."/>
            <person name="Bousquet J."/>
            <person name="Jones S.J."/>
            <person name="Bohlmann J."/>
            <person name="Birol I."/>
        </authorList>
    </citation>
    <scope>NUCLEOTIDE SEQUENCE [LARGE SCALE GENOMIC DNA]</scope>
    <source>
        <tissue evidence="1">Flushing bud</tissue>
    </source>
</reference>
<gene>
    <name evidence="1" type="ORF">ABT39_MTgene779</name>
</gene>
<dbReference type="AlphaFoldDB" id="A0A117NJ50"/>
<protein>
    <submittedName>
        <fullName evidence="1">Uncharacterized protein</fullName>
    </submittedName>
</protein>
<comment type="caution">
    <text evidence="1">The sequence shown here is derived from an EMBL/GenBank/DDBJ whole genome shotgun (WGS) entry which is preliminary data.</text>
</comment>
<accession>A0A117NJ50</accession>
<proteinExistence type="predicted"/>
<keyword evidence="1" id="KW-0496">Mitochondrion</keyword>
<evidence type="ECO:0000313" key="1">
    <source>
        <dbReference type="EMBL" id="KUM50933.1"/>
    </source>
</evidence>
<geneLocation type="mitochondrion" evidence="1"/>
<sequence>MIRASTSDYHLTINYRLTIDLPKIAHKRKCISLLASTITNRKEVYIWHLLGVSEGGRDLFLFGSN</sequence>
<organism evidence="1">
    <name type="scientific">Picea glauca</name>
    <name type="common">White spruce</name>
    <name type="synonym">Pinus glauca</name>
    <dbReference type="NCBI Taxonomy" id="3330"/>
    <lineage>
        <taxon>Eukaryota</taxon>
        <taxon>Viridiplantae</taxon>
        <taxon>Streptophyta</taxon>
        <taxon>Embryophyta</taxon>
        <taxon>Tracheophyta</taxon>
        <taxon>Spermatophyta</taxon>
        <taxon>Pinopsida</taxon>
        <taxon>Pinidae</taxon>
        <taxon>Conifers I</taxon>
        <taxon>Pinales</taxon>
        <taxon>Pinaceae</taxon>
        <taxon>Picea</taxon>
    </lineage>
</organism>
<dbReference type="EMBL" id="LKAM01000001">
    <property type="protein sequence ID" value="KUM50933.1"/>
    <property type="molecule type" value="Genomic_DNA"/>
</dbReference>
<name>A0A117NJ50_PICGL</name>